<comment type="caution">
    <text evidence="2">The sequence shown here is derived from an EMBL/GenBank/DDBJ whole genome shotgun (WGS) entry which is preliminary data.</text>
</comment>
<proteinExistence type="predicted"/>
<feature type="region of interest" description="Disordered" evidence="1">
    <location>
        <begin position="272"/>
        <end position="293"/>
    </location>
</feature>
<dbReference type="EMBL" id="BTGU01000011">
    <property type="protein sequence ID" value="GMN40534.1"/>
    <property type="molecule type" value="Genomic_DNA"/>
</dbReference>
<gene>
    <name evidence="2" type="ORF">TIFTF001_009761</name>
</gene>
<evidence type="ECO:0000256" key="1">
    <source>
        <dbReference type="SAM" id="MobiDB-lite"/>
    </source>
</evidence>
<reference evidence="2" key="1">
    <citation type="submission" date="2023-07" db="EMBL/GenBank/DDBJ databases">
        <title>draft genome sequence of fig (Ficus carica).</title>
        <authorList>
            <person name="Takahashi T."/>
            <person name="Nishimura K."/>
        </authorList>
    </citation>
    <scope>NUCLEOTIDE SEQUENCE</scope>
</reference>
<dbReference type="AlphaFoldDB" id="A0AA87ZV83"/>
<accession>A0AA87ZV83</accession>
<keyword evidence="3" id="KW-1185">Reference proteome</keyword>
<name>A0AA87ZV83_FICCA</name>
<organism evidence="2 3">
    <name type="scientific">Ficus carica</name>
    <name type="common">Common fig</name>
    <dbReference type="NCBI Taxonomy" id="3494"/>
    <lineage>
        <taxon>Eukaryota</taxon>
        <taxon>Viridiplantae</taxon>
        <taxon>Streptophyta</taxon>
        <taxon>Embryophyta</taxon>
        <taxon>Tracheophyta</taxon>
        <taxon>Spermatophyta</taxon>
        <taxon>Magnoliopsida</taxon>
        <taxon>eudicotyledons</taxon>
        <taxon>Gunneridae</taxon>
        <taxon>Pentapetalae</taxon>
        <taxon>rosids</taxon>
        <taxon>fabids</taxon>
        <taxon>Rosales</taxon>
        <taxon>Moraceae</taxon>
        <taxon>Ficeae</taxon>
        <taxon>Ficus</taxon>
    </lineage>
</organism>
<evidence type="ECO:0000313" key="3">
    <source>
        <dbReference type="Proteomes" id="UP001187192"/>
    </source>
</evidence>
<evidence type="ECO:0000313" key="2">
    <source>
        <dbReference type="EMBL" id="GMN40534.1"/>
    </source>
</evidence>
<dbReference type="Proteomes" id="UP001187192">
    <property type="component" value="Unassembled WGS sequence"/>
</dbReference>
<sequence>MDGILNLVEYGDAMMNGVKGGATAPSWFIPAFSAYAAVDSGPPQAVEDGGGASPDVYGLPCSATRHTAGRGRRLGSGRAGSLGVATPRPYSTRISPLLLLPSRALAARPITPSGARRRGVTRSAARPWGSARCGLGRFRWLLGELNNVGVPAVIHQCPYKLAGSSESPVSLWEPGRHPRNPDYLALPWLEIELFGSVRGVLSGPGCSGRLGRVGCLGYRVDSEQQDAMGVTSKGATVPVRAGDRRVVVSDGARLALLLGSRCSEHHTVRARACSGENGGGGRPNDLFSENVRL</sequence>
<protein>
    <submittedName>
        <fullName evidence="2">Uncharacterized protein</fullName>
    </submittedName>
</protein>